<keyword evidence="3" id="KW-1185">Reference proteome</keyword>
<keyword evidence="1" id="KW-0472">Membrane</keyword>
<evidence type="ECO:0000313" key="3">
    <source>
        <dbReference type="Proteomes" id="UP000245535"/>
    </source>
</evidence>
<dbReference type="EMBL" id="QGDO01000001">
    <property type="protein sequence ID" value="PWJ44879.1"/>
    <property type="molecule type" value="Genomic_DNA"/>
</dbReference>
<name>A0A315ZI37_SEDFL</name>
<feature type="transmembrane region" description="Helical" evidence="1">
    <location>
        <begin position="6"/>
        <end position="22"/>
    </location>
</feature>
<dbReference type="RefSeq" id="WP_109616345.1">
    <property type="nucleotide sequence ID" value="NZ_QGDO01000001.1"/>
</dbReference>
<comment type="caution">
    <text evidence="2">The sequence shown here is derived from an EMBL/GenBank/DDBJ whole genome shotgun (WGS) entry which is preliminary data.</text>
</comment>
<keyword evidence="1" id="KW-0812">Transmembrane</keyword>
<accession>A0A315ZI37</accession>
<dbReference type="AlphaFoldDB" id="A0A315ZI37"/>
<feature type="transmembrane region" description="Helical" evidence="1">
    <location>
        <begin position="111"/>
        <end position="132"/>
    </location>
</feature>
<evidence type="ECO:0000256" key="1">
    <source>
        <dbReference type="SAM" id="Phobius"/>
    </source>
</evidence>
<protein>
    <submittedName>
        <fullName evidence="2">Uncharacterized protein DUF3592</fullName>
    </submittedName>
</protein>
<gene>
    <name evidence="2" type="ORF">BC781_1011268</name>
</gene>
<dbReference type="Proteomes" id="UP000245535">
    <property type="component" value="Unassembled WGS sequence"/>
</dbReference>
<reference evidence="2 3" key="1">
    <citation type="submission" date="2018-03" db="EMBL/GenBank/DDBJ databases">
        <title>Genomic Encyclopedia of Archaeal and Bacterial Type Strains, Phase II (KMG-II): from individual species to whole genera.</title>
        <authorList>
            <person name="Goeker M."/>
        </authorList>
    </citation>
    <scope>NUCLEOTIDE SEQUENCE [LARGE SCALE GENOMIC DNA]</scope>
    <source>
        <strain evidence="2 3">DSM 28229</strain>
    </source>
</reference>
<keyword evidence="1" id="KW-1133">Transmembrane helix</keyword>
<proteinExistence type="predicted"/>
<evidence type="ECO:0000313" key="2">
    <source>
        <dbReference type="EMBL" id="PWJ44879.1"/>
    </source>
</evidence>
<organism evidence="2 3">
    <name type="scientific">Sediminitomix flava</name>
    <dbReference type="NCBI Taxonomy" id="379075"/>
    <lineage>
        <taxon>Bacteria</taxon>
        <taxon>Pseudomonadati</taxon>
        <taxon>Bacteroidota</taxon>
        <taxon>Cytophagia</taxon>
        <taxon>Cytophagales</taxon>
        <taxon>Flammeovirgaceae</taxon>
        <taxon>Sediminitomix</taxon>
    </lineage>
</organism>
<sequence length="133" mass="14992">MSVLFITAVLGFGILSIIYFVVSSQSFEISPFIQTEGKIVAYFKDELHANYFPIVEYVTEKGDTLRFKSKQALINKLEKGTKVILYYNQKSPNNSAFIELSNHKSTVEGGVIFTAIVLILISCCIYSLLFLLF</sequence>